<keyword evidence="7" id="KW-1185">Reference proteome</keyword>
<evidence type="ECO:0000256" key="1">
    <source>
        <dbReference type="ARBA" id="ARBA00023015"/>
    </source>
</evidence>
<dbReference type="InterPro" id="IPR018062">
    <property type="entry name" value="HTH_AraC-typ_CS"/>
</dbReference>
<feature type="region of interest" description="Disordered" evidence="4">
    <location>
        <begin position="201"/>
        <end position="228"/>
    </location>
</feature>
<sequence>MNDSVARAAERAITTMHDKLGEPVTVDDMARAAMFSKFHFTRMFQRATGVSPARFLSALRLQRAKHLLTSTSLTVVDISILVGYNSVGTFSSRFSRSVGLSPTDYRRQGGHADRIRLCDVRGGITDAATVHGVIRPHHDRHGLVFAGLFPECVPEGRPVRCAVLDGPGAYRFENVPPGRWYLLAQSVADVEDGFDVEGRGGLGGLGGHGGHGGLGGGPGGPGARPLRARDPRQAALSGDGRVSVGTVGPLVVRRGAGDLVADLQLKPAGVLDPPVLLALLDARRAAVARVAAVAATGVTVGAGAV</sequence>
<name>A0ABP5ELR6_9ACTN</name>
<gene>
    <name evidence="6" type="ORF">GCM10009838_76600</name>
</gene>
<evidence type="ECO:0000256" key="3">
    <source>
        <dbReference type="ARBA" id="ARBA00023163"/>
    </source>
</evidence>
<dbReference type="SMART" id="SM00342">
    <property type="entry name" value="HTH_ARAC"/>
    <property type="match status" value="1"/>
</dbReference>
<dbReference type="EMBL" id="BAAAQM010000066">
    <property type="protein sequence ID" value="GAA1999805.1"/>
    <property type="molecule type" value="Genomic_DNA"/>
</dbReference>
<protein>
    <recommendedName>
        <fullName evidence="5">HTH araC/xylS-type domain-containing protein</fullName>
    </recommendedName>
</protein>
<dbReference type="PROSITE" id="PS01124">
    <property type="entry name" value="HTH_ARAC_FAMILY_2"/>
    <property type="match status" value="1"/>
</dbReference>
<dbReference type="SUPFAM" id="SSF46689">
    <property type="entry name" value="Homeodomain-like"/>
    <property type="match status" value="2"/>
</dbReference>
<dbReference type="PRINTS" id="PR00032">
    <property type="entry name" value="HTHARAC"/>
</dbReference>
<comment type="caution">
    <text evidence="6">The sequence shown here is derived from an EMBL/GenBank/DDBJ whole genome shotgun (WGS) entry which is preliminary data.</text>
</comment>
<dbReference type="PROSITE" id="PS00041">
    <property type="entry name" value="HTH_ARAC_FAMILY_1"/>
    <property type="match status" value="1"/>
</dbReference>
<organism evidence="6 7">
    <name type="scientific">Catenulispora subtropica</name>
    <dbReference type="NCBI Taxonomy" id="450798"/>
    <lineage>
        <taxon>Bacteria</taxon>
        <taxon>Bacillati</taxon>
        <taxon>Actinomycetota</taxon>
        <taxon>Actinomycetes</taxon>
        <taxon>Catenulisporales</taxon>
        <taxon>Catenulisporaceae</taxon>
        <taxon>Catenulispora</taxon>
    </lineage>
</organism>
<dbReference type="InterPro" id="IPR009057">
    <property type="entry name" value="Homeodomain-like_sf"/>
</dbReference>
<dbReference type="InterPro" id="IPR050204">
    <property type="entry name" value="AraC_XylS_family_regulators"/>
</dbReference>
<dbReference type="PANTHER" id="PTHR46796">
    <property type="entry name" value="HTH-TYPE TRANSCRIPTIONAL ACTIVATOR RHAS-RELATED"/>
    <property type="match status" value="1"/>
</dbReference>
<evidence type="ECO:0000256" key="4">
    <source>
        <dbReference type="SAM" id="MobiDB-lite"/>
    </source>
</evidence>
<keyword evidence="3" id="KW-0804">Transcription</keyword>
<dbReference type="InterPro" id="IPR018060">
    <property type="entry name" value="HTH_AraC"/>
</dbReference>
<evidence type="ECO:0000259" key="5">
    <source>
        <dbReference type="PROSITE" id="PS01124"/>
    </source>
</evidence>
<evidence type="ECO:0000313" key="6">
    <source>
        <dbReference type="EMBL" id="GAA1999805.1"/>
    </source>
</evidence>
<dbReference type="RefSeq" id="WP_344662122.1">
    <property type="nucleotide sequence ID" value="NZ_BAAAQM010000066.1"/>
</dbReference>
<accession>A0ABP5ELR6</accession>
<proteinExistence type="predicted"/>
<dbReference type="Pfam" id="PF12833">
    <property type="entry name" value="HTH_18"/>
    <property type="match status" value="1"/>
</dbReference>
<keyword evidence="2" id="KW-0238">DNA-binding</keyword>
<dbReference type="Gene3D" id="1.10.10.60">
    <property type="entry name" value="Homeodomain-like"/>
    <property type="match status" value="2"/>
</dbReference>
<feature type="domain" description="HTH araC/xylS-type" evidence="5">
    <location>
        <begin position="10"/>
        <end position="108"/>
    </location>
</feature>
<evidence type="ECO:0000313" key="7">
    <source>
        <dbReference type="Proteomes" id="UP001499854"/>
    </source>
</evidence>
<evidence type="ECO:0000256" key="2">
    <source>
        <dbReference type="ARBA" id="ARBA00023125"/>
    </source>
</evidence>
<reference evidence="7" key="1">
    <citation type="journal article" date="2019" name="Int. J. Syst. Evol. Microbiol.">
        <title>The Global Catalogue of Microorganisms (GCM) 10K type strain sequencing project: providing services to taxonomists for standard genome sequencing and annotation.</title>
        <authorList>
            <consortium name="The Broad Institute Genomics Platform"/>
            <consortium name="The Broad Institute Genome Sequencing Center for Infectious Disease"/>
            <person name="Wu L."/>
            <person name="Ma J."/>
        </authorList>
    </citation>
    <scope>NUCLEOTIDE SEQUENCE [LARGE SCALE GENOMIC DNA]</scope>
    <source>
        <strain evidence="7">JCM 16013</strain>
    </source>
</reference>
<dbReference type="InterPro" id="IPR020449">
    <property type="entry name" value="Tscrpt_reg_AraC-type_HTH"/>
</dbReference>
<keyword evidence="1" id="KW-0805">Transcription regulation</keyword>
<dbReference type="Proteomes" id="UP001499854">
    <property type="component" value="Unassembled WGS sequence"/>
</dbReference>
<feature type="compositionally biased region" description="Gly residues" evidence="4">
    <location>
        <begin position="201"/>
        <end position="222"/>
    </location>
</feature>